<feature type="transmembrane region" description="Helical" evidence="8">
    <location>
        <begin position="138"/>
        <end position="158"/>
    </location>
</feature>
<feature type="transmembrane region" description="Helical" evidence="8">
    <location>
        <begin position="425"/>
        <end position="445"/>
    </location>
</feature>
<dbReference type="EMBL" id="JAAGLI010000736">
    <property type="protein sequence ID" value="NEA26217.1"/>
    <property type="molecule type" value="Genomic_DNA"/>
</dbReference>
<evidence type="ECO:0000256" key="1">
    <source>
        <dbReference type="ARBA" id="ARBA00004651"/>
    </source>
</evidence>
<feature type="transmembrane region" description="Helical" evidence="8">
    <location>
        <begin position="113"/>
        <end position="132"/>
    </location>
</feature>
<proteinExistence type="predicted"/>
<evidence type="ECO:0000256" key="7">
    <source>
        <dbReference type="ARBA" id="ARBA00023136"/>
    </source>
</evidence>
<evidence type="ECO:0000256" key="8">
    <source>
        <dbReference type="SAM" id="Phobius"/>
    </source>
</evidence>
<dbReference type="AlphaFoldDB" id="A0A6L9QLF0"/>
<dbReference type="GO" id="GO:0009103">
    <property type="term" value="P:lipopolysaccharide biosynthetic process"/>
    <property type="evidence" value="ECO:0007669"/>
    <property type="project" value="UniProtKB-ARBA"/>
</dbReference>
<dbReference type="InterPro" id="IPR050297">
    <property type="entry name" value="LipidA_mod_glycosyltrf_83"/>
</dbReference>
<dbReference type="PANTHER" id="PTHR33908:SF11">
    <property type="entry name" value="MEMBRANE PROTEIN"/>
    <property type="match status" value="1"/>
</dbReference>
<protein>
    <recommendedName>
        <fullName evidence="11">Glycosyltransferase RgtA/B/C/D-like domain-containing protein</fullName>
    </recommendedName>
</protein>
<dbReference type="GO" id="GO:0005886">
    <property type="term" value="C:plasma membrane"/>
    <property type="evidence" value="ECO:0007669"/>
    <property type="project" value="UniProtKB-SubCell"/>
</dbReference>
<evidence type="ECO:0000256" key="4">
    <source>
        <dbReference type="ARBA" id="ARBA00022679"/>
    </source>
</evidence>
<feature type="transmembrane region" description="Helical" evidence="8">
    <location>
        <begin position="451"/>
        <end position="469"/>
    </location>
</feature>
<keyword evidence="2" id="KW-1003">Cell membrane</keyword>
<dbReference type="PANTHER" id="PTHR33908">
    <property type="entry name" value="MANNOSYLTRANSFERASE YKCB-RELATED"/>
    <property type="match status" value="1"/>
</dbReference>
<keyword evidence="3" id="KW-0328">Glycosyltransferase</keyword>
<evidence type="ECO:0000313" key="9">
    <source>
        <dbReference type="EMBL" id="NEA26217.1"/>
    </source>
</evidence>
<dbReference type="GO" id="GO:0016763">
    <property type="term" value="F:pentosyltransferase activity"/>
    <property type="evidence" value="ECO:0007669"/>
    <property type="project" value="TreeGrafter"/>
</dbReference>
<evidence type="ECO:0000256" key="2">
    <source>
        <dbReference type="ARBA" id="ARBA00022475"/>
    </source>
</evidence>
<evidence type="ECO:0000313" key="10">
    <source>
        <dbReference type="Proteomes" id="UP000475532"/>
    </source>
</evidence>
<evidence type="ECO:0000256" key="3">
    <source>
        <dbReference type="ARBA" id="ARBA00022676"/>
    </source>
</evidence>
<evidence type="ECO:0008006" key="11">
    <source>
        <dbReference type="Google" id="ProtNLM"/>
    </source>
</evidence>
<evidence type="ECO:0000256" key="5">
    <source>
        <dbReference type="ARBA" id="ARBA00022692"/>
    </source>
</evidence>
<feature type="transmembrane region" description="Helical" evidence="8">
    <location>
        <begin position="12"/>
        <end position="31"/>
    </location>
</feature>
<gene>
    <name evidence="9" type="ORF">G3I70_27520</name>
</gene>
<feature type="transmembrane region" description="Helical" evidence="8">
    <location>
        <begin position="165"/>
        <end position="195"/>
    </location>
</feature>
<accession>A0A6L9QLF0</accession>
<keyword evidence="7 8" id="KW-0472">Membrane</keyword>
<feature type="transmembrane region" description="Helical" evidence="8">
    <location>
        <begin position="68"/>
        <end position="93"/>
    </location>
</feature>
<comment type="subcellular location">
    <subcellularLocation>
        <location evidence="1">Cell membrane</location>
        <topology evidence="1">Multi-pass membrane protein</topology>
    </subcellularLocation>
</comment>
<reference evidence="9 10" key="1">
    <citation type="submission" date="2020-01" db="EMBL/GenBank/DDBJ databases">
        <title>Insect and environment-associated Actinomycetes.</title>
        <authorList>
            <person name="Currrie C."/>
            <person name="Chevrette M."/>
            <person name="Carlson C."/>
            <person name="Stubbendieck R."/>
            <person name="Wendt-Pienkowski E."/>
        </authorList>
    </citation>
    <scope>NUCLEOTIDE SEQUENCE [LARGE SCALE GENOMIC DNA]</scope>
    <source>
        <strain evidence="9 10">SID10258</strain>
    </source>
</reference>
<keyword evidence="6 8" id="KW-1133">Transmembrane helix</keyword>
<dbReference type="RefSeq" id="WP_163060338.1">
    <property type="nucleotide sequence ID" value="NZ_JAAGLI010000736.1"/>
</dbReference>
<comment type="caution">
    <text evidence="9">The sequence shown here is derived from an EMBL/GenBank/DDBJ whole genome shotgun (WGS) entry which is preliminary data.</text>
</comment>
<evidence type="ECO:0000256" key="6">
    <source>
        <dbReference type="ARBA" id="ARBA00022989"/>
    </source>
</evidence>
<dbReference type="Proteomes" id="UP000475532">
    <property type="component" value="Unassembled WGS sequence"/>
</dbReference>
<name>A0A6L9QLF0_9ACTN</name>
<keyword evidence="4" id="KW-0808">Transferase</keyword>
<keyword evidence="5 8" id="KW-0812">Transmembrane</keyword>
<organism evidence="9 10">
    <name type="scientific">Actinomadura bangladeshensis</name>
    <dbReference type="NCBI Taxonomy" id="453573"/>
    <lineage>
        <taxon>Bacteria</taxon>
        <taxon>Bacillati</taxon>
        <taxon>Actinomycetota</taxon>
        <taxon>Actinomycetes</taxon>
        <taxon>Streptosporangiales</taxon>
        <taxon>Thermomonosporaceae</taxon>
        <taxon>Actinomadura</taxon>
    </lineage>
</organism>
<sequence length="475" mass="52368">MRVPHVAHAPFAVVLAAAIWIRVIAVLAYPAPLWFGDSPGYLEAAVRLRPGETRPSGYPFLLWLIEPLHSFTAVVAVQHAIGLLSGVVVYAVVLRAGRAAWPPDEPGRWSWRVWAPGLFAAALTVPVLIPVHQVALEHMLMSDSLFTFLLLVAVTAVLRRRRSTWWLGAIAGTFTAFAALTRSAGLPLIAVILVAMLLRRAGWRACVAAVVAFVLPVVGYMAWFQAVYGQFKLGKADSIWLYGRTASFADCRVVKPRPELRIMCPKRTDPRMSRPFAAMWTKDSVFREIPGWVTGEQADRLAGEFAWEAIEKQPGDYAKVVVHDTFMAFEWNRKPYPTPWTWLQYEFPEGEAWSDEQALLAAKYDPGGGETKVVRPWAGQVLAYQDDFAMPGTFLGILLLGGLAGPFLHVRAGGRWRPLRPVRQWATGALLPWGTSLALLVIPAATADFDYRYVLPAVPFACMALGISLSGRAAA</sequence>
<feature type="transmembrane region" description="Helical" evidence="8">
    <location>
        <begin position="201"/>
        <end position="223"/>
    </location>
</feature>